<dbReference type="RefSeq" id="WP_271177371.1">
    <property type="nucleotide sequence ID" value="NZ_BAAAJO010000008.1"/>
</dbReference>
<reference evidence="8" key="2">
    <citation type="submission" date="2023-01" db="EMBL/GenBank/DDBJ databases">
        <authorList>
            <person name="Sun Q."/>
            <person name="Evtushenko L."/>
        </authorList>
    </citation>
    <scope>NUCLEOTIDE SEQUENCE</scope>
    <source>
        <strain evidence="8">VKM Ac-1401</strain>
    </source>
</reference>
<keyword evidence="7" id="KW-0732">Signal</keyword>
<gene>
    <name evidence="8" type="ORF">GCM10017584_22920</name>
</gene>
<feature type="chain" id="PRO_5040728713" evidence="7">
    <location>
        <begin position="18"/>
        <end position="330"/>
    </location>
</feature>
<feature type="active site" description="Proton acceptor" evidence="4">
    <location>
        <position position="51"/>
    </location>
</feature>
<comment type="similarity">
    <text evidence="1 6">Belongs to the glycosyl hydrolase 43 family.</text>
</comment>
<keyword evidence="2 6" id="KW-0378">Hydrolase</keyword>
<keyword evidence="9" id="KW-1185">Reference proteome</keyword>
<proteinExistence type="inferred from homology"/>
<name>A0A9W6HBF9_9MICO</name>
<evidence type="ECO:0000256" key="3">
    <source>
        <dbReference type="ARBA" id="ARBA00023295"/>
    </source>
</evidence>
<dbReference type="Pfam" id="PF04616">
    <property type="entry name" value="Glyco_hydro_43"/>
    <property type="match status" value="1"/>
</dbReference>
<keyword evidence="3 6" id="KW-0326">Glycosidase</keyword>
<dbReference type="PROSITE" id="PS51257">
    <property type="entry name" value="PROKAR_LIPOPROTEIN"/>
    <property type="match status" value="1"/>
</dbReference>
<sequence>MRGGGAGAVLAALGLLAAVGLTGCSGSGQGDGADASPSAAAGFAIDQDFADPSVLVDGGTAYAFATNTPGFTIRAATSTNMTSWKLSDTDPLPVLPSWAQSGKTWAPGVARVSDGHYVMYITATDASSGRQCIGTAVSSTPGGPYAPPSGPAGAAPLVCPVDAGGAIDASTFRDDDGRLSLVWKTDGNCCGLDTWIELAPLSADGLSLAGPTSRLMKQTESWQGALVEAPVIVKRGGQYVLFYSANDYGTDQYAMGTALSPTLTGSYAASSSPFLSSASSKGRYIGPGGQDVVTFDGRDWLVFHSWDEAYSYRGMVVRPLNWDGATPALG</sequence>
<feature type="site" description="Important for catalytic activity, responsible for pKa modulation of the active site Glu and correct orientation of both the proton donor and substrate" evidence="5">
    <location>
        <position position="168"/>
    </location>
</feature>
<dbReference type="GO" id="GO:0005975">
    <property type="term" value="P:carbohydrate metabolic process"/>
    <property type="evidence" value="ECO:0007669"/>
    <property type="project" value="InterPro"/>
</dbReference>
<dbReference type="GO" id="GO:0004553">
    <property type="term" value="F:hydrolase activity, hydrolyzing O-glycosyl compounds"/>
    <property type="evidence" value="ECO:0007669"/>
    <property type="project" value="InterPro"/>
</dbReference>
<evidence type="ECO:0000256" key="5">
    <source>
        <dbReference type="PIRSR" id="PIRSR606710-2"/>
    </source>
</evidence>
<evidence type="ECO:0000256" key="6">
    <source>
        <dbReference type="RuleBase" id="RU361187"/>
    </source>
</evidence>
<dbReference type="SUPFAM" id="SSF75005">
    <property type="entry name" value="Arabinanase/levansucrase/invertase"/>
    <property type="match status" value="1"/>
</dbReference>
<protein>
    <submittedName>
        <fullName evidence="8">Glycoside hydrolase</fullName>
    </submittedName>
</protein>
<organism evidence="8 9">
    <name type="scientific">Leifsonia poae</name>
    <dbReference type="NCBI Taxonomy" id="110933"/>
    <lineage>
        <taxon>Bacteria</taxon>
        <taxon>Bacillati</taxon>
        <taxon>Actinomycetota</taxon>
        <taxon>Actinomycetes</taxon>
        <taxon>Micrococcales</taxon>
        <taxon>Microbacteriaceae</taxon>
        <taxon>Leifsonia</taxon>
    </lineage>
</organism>
<dbReference type="CDD" id="cd08999">
    <property type="entry name" value="GH43_ABN-like"/>
    <property type="match status" value="1"/>
</dbReference>
<evidence type="ECO:0000256" key="1">
    <source>
        <dbReference type="ARBA" id="ARBA00009865"/>
    </source>
</evidence>
<dbReference type="InterPro" id="IPR006710">
    <property type="entry name" value="Glyco_hydro_43"/>
</dbReference>
<evidence type="ECO:0000256" key="2">
    <source>
        <dbReference type="ARBA" id="ARBA00022801"/>
    </source>
</evidence>
<evidence type="ECO:0000313" key="9">
    <source>
        <dbReference type="Proteomes" id="UP001142372"/>
    </source>
</evidence>
<comment type="caution">
    <text evidence="8">The sequence shown here is derived from an EMBL/GenBank/DDBJ whole genome shotgun (WGS) entry which is preliminary data.</text>
</comment>
<dbReference type="InterPro" id="IPR051795">
    <property type="entry name" value="Glycosyl_Hydrlase_43"/>
</dbReference>
<dbReference type="PANTHER" id="PTHR42812:SF5">
    <property type="entry name" value="ENDO-ARABINASE"/>
    <property type="match status" value="1"/>
</dbReference>
<evidence type="ECO:0000313" key="8">
    <source>
        <dbReference type="EMBL" id="GLJ76718.1"/>
    </source>
</evidence>
<dbReference type="AlphaFoldDB" id="A0A9W6HBF9"/>
<dbReference type="EMBL" id="BSEN01000010">
    <property type="protein sequence ID" value="GLJ76718.1"/>
    <property type="molecule type" value="Genomic_DNA"/>
</dbReference>
<feature type="signal peptide" evidence="7">
    <location>
        <begin position="1"/>
        <end position="17"/>
    </location>
</feature>
<evidence type="ECO:0000256" key="7">
    <source>
        <dbReference type="SAM" id="SignalP"/>
    </source>
</evidence>
<dbReference type="Gene3D" id="2.115.10.20">
    <property type="entry name" value="Glycosyl hydrolase domain, family 43"/>
    <property type="match status" value="1"/>
</dbReference>
<accession>A0A9W6HBF9</accession>
<feature type="active site" description="Proton donor" evidence="4">
    <location>
        <position position="228"/>
    </location>
</feature>
<dbReference type="InterPro" id="IPR023296">
    <property type="entry name" value="Glyco_hydro_beta-prop_sf"/>
</dbReference>
<dbReference type="Proteomes" id="UP001142372">
    <property type="component" value="Unassembled WGS sequence"/>
</dbReference>
<reference evidence="8" key="1">
    <citation type="journal article" date="2014" name="Int. J. Syst. Evol. Microbiol.">
        <title>Complete genome sequence of Corynebacterium casei LMG S-19264T (=DSM 44701T), isolated from a smear-ripened cheese.</title>
        <authorList>
            <consortium name="US DOE Joint Genome Institute (JGI-PGF)"/>
            <person name="Walter F."/>
            <person name="Albersmeier A."/>
            <person name="Kalinowski J."/>
            <person name="Ruckert C."/>
        </authorList>
    </citation>
    <scope>NUCLEOTIDE SEQUENCE</scope>
    <source>
        <strain evidence="8">VKM Ac-1401</strain>
    </source>
</reference>
<evidence type="ECO:0000256" key="4">
    <source>
        <dbReference type="PIRSR" id="PIRSR606710-1"/>
    </source>
</evidence>
<dbReference type="PANTHER" id="PTHR42812">
    <property type="entry name" value="BETA-XYLOSIDASE"/>
    <property type="match status" value="1"/>
</dbReference>